<dbReference type="EMBL" id="AZXY01000017">
    <property type="protein sequence ID" value="KSZ56325.1"/>
    <property type="molecule type" value="Genomic_DNA"/>
</dbReference>
<reference evidence="3 4" key="2">
    <citation type="journal article" date="2016" name="Genome Announc.">
        <title>Draft Genome Sequence of a Versatile Hydrocarbon-Degrading Bacterium, Rhodococcus pyridinivorans Strain KG-16, Collected from Oil Fields in India.</title>
        <authorList>
            <person name="Aggarwal R.K."/>
            <person name="Dawar C."/>
            <person name="Phanindranath R."/>
            <person name="Mutnuri L."/>
            <person name="Dayal A.M."/>
        </authorList>
    </citation>
    <scope>NUCLEOTIDE SEQUENCE [LARGE SCALE GENOMIC DNA]</scope>
    <source>
        <strain evidence="3 4">KG-16</strain>
    </source>
</reference>
<evidence type="ECO:0000313" key="3">
    <source>
        <dbReference type="EMBL" id="KSZ56325.1"/>
    </source>
</evidence>
<dbReference type="InterPro" id="IPR017894">
    <property type="entry name" value="HTH_IS21_transposase_type"/>
</dbReference>
<protein>
    <submittedName>
        <fullName evidence="3">Transposase</fullName>
    </submittedName>
</protein>
<dbReference type="InterPro" id="IPR047951">
    <property type="entry name" value="Transpos_ISL3"/>
</dbReference>
<dbReference type="InterPro" id="IPR002560">
    <property type="entry name" value="Transposase_DDE"/>
</dbReference>
<evidence type="ECO:0000313" key="4">
    <source>
        <dbReference type="Proteomes" id="UP000053060"/>
    </source>
</evidence>
<proteinExistence type="predicted"/>
<dbReference type="InterPro" id="IPR029261">
    <property type="entry name" value="Transposase_Znf"/>
</dbReference>
<accession>A0A0V9UE59</accession>
<gene>
    <name evidence="3" type="ORF">Z045_23720</name>
</gene>
<feature type="region of interest" description="Disordered" evidence="1">
    <location>
        <begin position="255"/>
        <end position="283"/>
    </location>
</feature>
<sequence length="533" mass="58727">MTALLPHLTGVIVDAVRLAGSTIRIHAHPHRNEARCPKCDTPSSRVHSRYRRRPADTAIGARPVVLELTVRRFFCINTRCTTITFAEQLPGLTKRCARRTTMLDGVLEAIGLALAGRAGARLAARIGITAGRDTLLRVVRAIPDRPIEQTPILGIDDFAIRRGHHYGTVIVDLTTSRPIDLLPDRTSDTVAAWLRDHPGAEVVCRDRAGAYAEAVRVGAPDAVQVADRWHLWHNLVGAVEDTVVRHRSDLCPPVELADPGEVATDTAGSEIDGGTSTTGTELPDGRLVTRTRERHAAVQQLLSNGMTISAISRKLGLDRKTVRRFARAHEIDELLTTTRTAGPTLLSAFEPYLRDRFAAGCTDAARLTAEITERGYRGSARTVRRFLASLRTEHRTRPAPPPTPSARQVTGWLTSRPDRLTDADSRRLAQILERSPALTVLREHVRGFAEIMVERRGLELASWMTDVDATGSPALRSFTAGLRRDLDAVAAGLTLEHNSGPVEGHVNRIKMLKRHMYGRANLDLLRKRVIHLE</sequence>
<dbReference type="PANTHER" id="PTHR33498">
    <property type="entry name" value="TRANSPOSASE FOR INSERTION SEQUENCE ELEMENT IS1557"/>
    <property type="match status" value="1"/>
</dbReference>
<dbReference type="PROSITE" id="PS50531">
    <property type="entry name" value="HTH_IS21"/>
    <property type="match status" value="1"/>
</dbReference>
<feature type="domain" description="HTH IS21-type" evidence="2">
    <location>
        <begin position="293"/>
        <end position="357"/>
    </location>
</feature>
<dbReference type="Pfam" id="PF14690">
    <property type="entry name" value="Zn_ribbon_ISL3"/>
    <property type="match status" value="1"/>
</dbReference>
<evidence type="ECO:0000256" key="1">
    <source>
        <dbReference type="SAM" id="MobiDB-lite"/>
    </source>
</evidence>
<dbReference type="PATRIC" id="fig|1441730.3.peg.4984"/>
<reference evidence="4" key="1">
    <citation type="submission" date="2015-01" db="EMBL/GenBank/DDBJ databases">
        <title>Draft genome sequence of Rhodococcus pyridinivorans strain KG-16, a hydrocarbon-degrading bacterium.</title>
        <authorList>
            <person name="Aggarwal R.K."/>
            <person name="Dawar C."/>
        </authorList>
    </citation>
    <scope>NUCLEOTIDE SEQUENCE [LARGE SCALE GENOMIC DNA]</scope>
    <source>
        <strain evidence="4">KG-16</strain>
    </source>
</reference>
<dbReference type="Proteomes" id="UP000053060">
    <property type="component" value="Unassembled WGS sequence"/>
</dbReference>
<dbReference type="NCBIfam" id="NF033550">
    <property type="entry name" value="transpos_ISL3"/>
    <property type="match status" value="1"/>
</dbReference>
<dbReference type="PANTHER" id="PTHR33498:SF1">
    <property type="entry name" value="TRANSPOSASE FOR INSERTION SEQUENCE ELEMENT IS1557"/>
    <property type="match status" value="1"/>
</dbReference>
<comment type="caution">
    <text evidence="3">The sequence shown here is derived from an EMBL/GenBank/DDBJ whole genome shotgun (WGS) entry which is preliminary data.</text>
</comment>
<evidence type="ECO:0000259" key="2">
    <source>
        <dbReference type="PROSITE" id="PS50531"/>
    </source>
</evidence>
<organism evidence="3 4">
    <name type="scientific">Rhodococcus pyridinivorans KG-16</name>
    <dbReference type="NCBI Taxonomy" id="1441730"/>
    <lineage>
        <taxon>Bacteria</taxon>
        <taxon>Bacillati</taxon>
        <taxon>Actinomycetota</taxon>
        <taxon>Actinomycetes</taxon>
        <taxon>Mycobacteriales</taxon>
        <taxon>Nocardiaceae</taxon>
        <taxon>Rhodococcus</taxon>
    </lineage>
</organism>
<name>A0A0V9UE59_9NOCA</name>
<dbReference type="Pfam" id="PF01610">
    <property type="entry name" value="DDE_Tnp_ISL3"/>
    <property type="match status" value="2"/>
</dbReference>
<dbReference type="AlphaFoldDB" id="A0A0V9UE59"/>